<evidence type="ECO:0000256" key="1">
    <source>
        <dbReference type="SAM" id="MobiDB-lite"/>
    </source>
</evidence>
<comment type="caution">
    <text evidence="2">The sequence shown here is derived from an EMBL/GenBank/DDBJ whole genome shotgun (WGS) entry which is preliminary data.</text>
</comment>
<evidence type="ECO:0000313" key="3">
    <source>
        <dbReference type="Proteomes" id="UP000289152"/>
    </source>
</evidence>
<proteinExistence type="predicted"/>
<feature type="compositionally biased region" description="Basic and acidic residues" evidence="1">
    <location>
        <begin position="41"/>
        <end position="64"/>
    </location>
</feature>
<accession>A0A4Q1BMH5</accession>
<dbReference type="EMBL" id="SDIL01000038">
    <property type="protein sequence ID" value="RXK39014.1"/>
    <property type="molecule type" value="Genomic_DNA"/>
</dbReference>
<dbReference type="Proteomes" id="UP000289152">
    <property type="component" value="Unassembled WGS sequence"/>
</dbReference>
<name>A0A4Q1BMH5_TREME</name>
<gene>
    <name evidence="2" type="ORF">M231_03744</name>
</gene>
<keyword evidence="3" id="KW-1185">Reference proteome</keyword>
<evidence type="ECO:0000313" key="2">
    <source>
        <dbReference type="EMBL" id="RXK39014.1"/>
    </source>
</evidence>
<protein>
    <submittedName>
        <fullName evidence="2">Uncharacterized protein</fullName>
    </submittedName>
</protein>
<feature type="region of interest" description="Disordered" evidence="1">
    <location>
        <begin position="1"/>
        <end position="128"/>
    </location>
</feature>
<feature type="compositionally biased region" description="Polar residues" evidence="1">
    <location>
        <begin position="66"/>
        <end position="77"/>
    </location>
</feature>
<feature type="compositionally biased region" description="Pro residues" evidence="1">
    <location>
        <begin position="20"/>
        <end position="29"/>
    </location>
</feature>
<dbReference type="AlphaFoldDB" id="A0A4Q1BMH5"/>
<reference evidence="2 3" key="1">
    <citation type="submission" date="2016-06" db="EMBL/GenBank/DDBJ databases">
        <title>Evolution of pathogenesis and genome organization in the Tremellales.</title>
        <authorList>
            <person name="Cuomo C."/>
            <person name="Litvintseva A."/>
            <person name="Heitman J."/>
            <person name="Chen Y."/>
            <person name="Sun S."/>
            <person name="Springer D."/>
            <person name="Dromer F."/>
            <person name="Young S."/>
            <person name="Zeng Q."/>
            <person name="Chapman S."/>
            <person name="Gujja S."/>
            <person name="Saif S."/>
            <person name="Birren B."/>
        </authorList>
    </citation>
    <scope>NUCLEOTIDE SEQUENCE [LARGE SCALE GENOMIC DNA]</scope>
    <source>
        <strain evidence="2 3">ATCC 28783</strain>
    </source>
</reference>
<sequence length="207" mass="22408">MSGIKTYASLADLTKGRSVPPLPPPPPQPSSSSSSSYITENSHKQKYQDPSHPMDPRTEMEFKNYGHSNIRGNTTQQMDHRSFKEDKKVERLDSRLEGKKERKLPPFPQQGMLSDIPPSPPERSGNKEETYISKATSYVPVAANGAIHSAGAGLTSAGNYMREGAGSVFTHQRADQVKTGVAKVGVGAVKLAGKGVWELGKLVSKGF</sequence>
<dbReference type="InParanoid" id="A0A4Q1BMH5"/>
<dbReference type="VEuPathDB" id="FungiDB:TREMEDRAFT_64978"/>
<feature type="compositionally biased region" description="Basic and acidic residues" evidence="1">
    <location>
        <begin position="78"/>
        <end position="104"/>
    </location>
</feature>
<organism evidence="2 3">
    <name type="scientific">Tremella mesenterica</name>
    <name type="common">Jelly fungus</name>
    <dbReference type="NCBI Taxonomy" id="5217"/>
    <lineage>
        <taxon>Eukaryota</taxon>
        <taxon>Fungi</taxon>
        <taxon>Dikarya</taxon>
        <taxon>Basidiomycota</taxon>
        <taxon>Agaricomycotina</taxon>
        <taxon>Tremellomycetes</taxon>
        <taxon>Tremellales</taxon>
        <taxon>Tremellaceae</taxon>
        <taxon>Tremella</taxon>
    </lineage>
</organism>